<dbReference type="InterPro" id="IPR001810">
    <property type="entry name" value="F-box_dom"/>
</dbReference>
<evidence type="ECO:0000256" key="1">
    <source>
        <dbReference type="SAM" id="MobiDB-lite"/>
    </source>
</evidence>
<dbReference type="Pfam" id="PF00646">
    <property type="entry name" value="F-box"/>
    <property type="match status" value="1"/>
</dbReference>
<feature type="compositionally biased region" description="Acidic residues" evidence="1">
    <location>
        <begin position="866"/>
        <end position="877"/>
    </location>
</feature>
<dbReference type="AlphaFoldDB" id="A0AAN8E7S3"/>
<dbReference type="SUPFAM" id="SSF81383">
    <property type="entry name" value="F-box domain"/>
    <property type="match status" value="1"/>
</dbReference>
<evidence type="ECO:0000313" key="4">
    <source>
        <dbReference type="Proteomes" id="UP001316803"/>
    </source>
</evidence>
<reference evidence="3 4" key="1">
    <citation type="submission" date="2022-12" db="EMBL/GenBank/DDBJ databases">
        <title>Genomic features and morphological characterization of a novel Knufia sp. strain isolated from spacecraft assembly facility.</title>
        <authorList>
            <person name="Teixeira M."/>
            <person name="Chander A.M."/>
            <person name="Stajich J.E."/>
            <person name="Venkateswaran K."/>
        </authorList>
    </citation>
    <scope>NUCLEOTIDE SEQUENCE [LARGE SCALE GENOMIC DNA]</scope>
    <source>
        <strain evidence="3 4">FJI-L2-BK-P2</strain>
    </source>
</reference>
<keyword evidence="4" id="KW-1185">Reference proteome</keyword>
<accession>A0AAN8E7S3</accession>
<feature type="domain" description="F-box" evidence="2">
    <location>
        <begin position="124"/>
        <end position="162"/>
    </location>
</feature>
<name>A0AAN8E7S3_9EURO</name>
<gene>
    <name evidence="3" type="ORF">OHC33_010817</name>
</gene>
<organism evidence="3 4">
    <name type="scientific">Knufia fluminis</name>
    <dbReference type="NCBI Taxonomy" id="191047"/>
    <lineage>
        <taxon>Eukaryota</taxon>
        <taxon>Fungi</taxon>
        <taxon>Dikarya</taxon>
        <taxon>Ascomycota</taxon>
        <taxon>Pezizomycotina</taxon>
        <taxon>Eurotiomycetes</taxon>
        <taxon>Chaetothyriomycetidae</taxon>
        <taxon>Chaetothyriales</taxon>
        <taxon>Trichomeriaceae</taxon>
        <taxon>Knufia</taxon>
    </lineage>
</organism>
<feature type="compositionally biased region" description="Polar residues" evidence="1">
    <location>
        <begin position="11"/>
        <end position="25"/>
    </location>
</feature>
<feature type="region of interest" description="Disordered" evidence="1">
    <location>
        <begin position="857"/>
        <end position="877"/>
    </location>
</feature>
<protein>
    <recommendedName>
        <fullName evidence="2">F-box domain-containing protein</fullName>
    </recommendedName>
</protein>
<feature type="region of interest" description="Disordered" evidence="1">
    <location>
        <begin position="82"/>
        <end position="106"/>
    </location>
</feature>
<comment type="caution">
    <text evidence="3">The sequence shown here is derived from an EMBL/GenBank/DDBJ whole genome shotgun (WGS) entry which is preliminary data.</text>
</comment>
<dbReference type="EMBL" id="JAKLMC020000052">
    <property type="protein sequence ID" value="KAK5948164.1"/>
    <property type="molecule type" value="Genomic_DNA"/>
</dbReference>
<sequence length="877" mass="101139">MGKQGKGQHTFKVNIQSPSRQNVSPQPLAEKHNDLRAARSYKFVINQGNPASLSRADSSSSITSASTDSASQQFVFTANKTTVGFTERREQKPHPPAPKRRKTNKYPHDDKLAINIRKPIKAFIPIDAWALIFRRCHPRFLISARLVCRDFHDILTTQSIWRDARQHSFDALTTMGCPPPLNEMQYTNLLVGRGCQIKSCTRRDTRKIYWPFMRRICETCLAQHLGYPEKDSVEAKAYFGYRRQLDPEVRMNIPEQLMDLLPAGSMWLRKWAEPRRLNESGQIWEYDHDRYCVIDSDYERLKEEFAANIMTDPSSFLSWAEKKWRATKDRMKIARTLSALDWDTVLGRGSNRDEKEQYFAEMAADLKPPMSLTVLRRMAAYNNVLDNGNAPSLRSWDLLTKKIDNAQLRAQAEQLIKWERSSDRTFSLDEGRDEDFLHDILYKHRNFGLPAGPPKLRQKKRAPEQEVIIQIAHEELDGLLDIVHDEDVLLVLLNNVRKSYEALEFKPVGLNGDGTKGEYRLLLDDARMVVNEVLMPRIAQECFDRRTKIVSSLRCMGCTRHDANRLDTFEQLVIHVRNTHAKYVGQDMHFWKWAVPLQTRFRRSKDQVAWYHIPWPKSMPALPAHRKATKEVVWNPNEEQDYIEHPVEEEIDLFDGLEASSDSKITAEDFTGNFCKAVALFSDTRLDSRSTMTLALEYAARRNFQRLERPLSTVTFLKFQTLDLATVKLSTDFKFKIKCGLCILDGQSNYHIADESPQHLASASLHWHNNKIDDALADVISLPSDRELHRTITELDAKLHAQKRRAETKGRKLAVGDDGEMLGKRDPRSAALLAIPSIQSRFDELFVRRQLDSEAARVWSEQETYSPEEDLAGEWAT</sequence>
<evidence type="ECO:0000259" key="2">
    <source>
        <dbReference type="Pfam" id="PF00646"/>
    </source>
</evidence>
<evidence type="ECO:0000313" key="3">
    <source>
        <dbReference type="EMBL" id="KAK5948164.1"/>
    </source>
</evidence>
<dbReference type="InterPro" id="IPR036047">
    <property type="entry name" value="F-box-like_dom_sf"/>
</dbReference>
<dbReference type="Proteomes" id="UP001316803">
    <property type="component" value="Unassembled WGS sequence"/>
</dbReference>
<feature type="region of interest" description="Disordered" evidence="1">
    <location>
        <begin position="1"/>
        <end position="35"/>
    </location>
</feature>
<proteinExistence type="predicted"/>